<protein>
    <submittedName>
        <fullName evidence="2">Uncharacterized protein</fullName>
    </submittedName>
</protein>
<reference evidence="2 3" key="1">
    <citation type="submission" date="2016-05" db="EMBL/GenBank/DDBJ databases">
        <title>Comparative analysis of secretome profiles of manganese(II)-oxidizing ascomycete fungi.</title>
        <authorList>
            <consortium name="DOE Joint Genome Institute"/>
            <person name="Zeiner C.A."/>
            <person name="Purvine S.O."/>
            <person name="Zink E.M."/>
            <person name="Wu S."/>
            <person name="Pasa-Tolic L."/>
            <person name="Chaput D.L."/>
            <person name="Haridas S."/>
            <person name="Grigoriev I.V."/>
            <person name="Santelli C.M."/>
            <person name="Hansel C.M."/>
        </authorList>
    </citation>
    <scope>NUCLEOTIDE SEQUENCE [LARGE SCALE GENOMIC DNA]</scope>
    <source>
        <strain evidence="2 3">AP3s5-JAC2a</strain>
    </source>
</reference>
<keyword evidence="3" id="KW-1185">Reference proteome</keyword>
<dbReference type="AlphaFoldDB" id="A0A177C381"/>
<dbReference type="OrthoDB" id="10397963at2759"/>
<sequence length="112" mass="12090">MRFSNIIFTLVSAATILAAPAPEQDESLSDSVLVCTYTEQYFKGELVKIRATRAVDDYPDQDGGTAVCSSVKPNFASSISLANLQHPGWDGLRPSACKLYSQVAAPCHRVPI</sequence>
<gene>
    <name evidence="2" type="ORF">CC84DRAFT_1221108</name>
</gene>
<dbReference type="RefSeq" id="XP_018031986.1">
    <property type="nucleotide sequence ID" value="XM_018183228.1"/>
</dbReference>
<evidence type="ECO:0000313" key="3">
    <source>
        <dbReference type="Proteomes" id="UP000077069"/>
    </source>
</evidence>
<dbReference type="Proteomes" id="UP000077069">
    <property type="component" value="Unassembled WGS sequence"/>
</dbReference>
<accession>A0A177C381</accession>
<name>A0A177C381_9PLEO</name>
<feature type="signal peptide" evidence="1">
    <location>
        <begin position="1"/>
        <end position="18"/>
    </location>
</feature>
<dbReference type="InParanoid" id="A0A177C381"/>
<organism evidence="2 3">
    <name type="scientific">Paraphaeosphaeria sporulosa</name>
    <dbReference type="NCBI Taxonomy" id="1460663"/>
    <lineage>
        <taxon>Eukaryota</taxon>
        <taxon>Fungi</taxon>
        <taxon>Dikarya</taxon>
        <taxon>Ascomycota</taxon>
        <taxon>Pezizomycotina</taxon>
        <taxon>Dothideomycetes</taxon>
        <taxon>Pleosporomycetidae</taxon>
        <taxon>Pleosporales</taxon>
        <taxon>Massarineae</taxon>
        <taxon>Didymosphaeriaceae</taxon>
        <taxon>Paraphaeosphaeria</taxon>
    </lineage>
</organism>
<evidence type="ECO:0000256" key="1">
    <source>
        <dbReference type="SAM" id="SignalP"/>
    </source>
</evidence>
<feature type="chain" id="PRO_5008057687" evidence="1">
    <location>
        <begin position="19"/>
        <end position="112"/>
    </location>
</feature>
<evidence type="ECO:0000313" key="2">
    <source>
        <dbReference type="EMBL" id="OAG01621.1"/>
    </source>
</evidence>
<dbReference type="GeneID" id="28766714"/>
<dbReference type="EMBL" id="KV441557">
    <property type="protein sequence ID" value="OAG01621.1"/>
    <property type="molecule type" value="Genomic_DNA"/>
</dbReference>
<proteinExistence type="predicted"/>
<keyword evidence="1" id="KW-0732">Signal</keyword>